<reference evidence="1 2" key="1">
    <citation type="journal article" date="2007" name="Nature">
        <title>Light stimulates growth of proteorhodopsin-containing marine Flavobacteria.</title>
        <authorList>
            <person name="Gomez-Consarnau L."/>
            <person name="Gonzalez J.M."/>
            <person name="Coll-Llado M."/>
            <person name="Gourdon P."/>
            <person name="Pascher T."/>
            <person name="Neutze R."/>
            <person name="Pedros-Alio C."/>
            <person name="Pinhassi J."/>
        </authorList>
    </citation>
    <scope>NUCLEOTIDE SEQUENCE [LARGE SCALE GENOMIC DNA]</scope>
    <source>
        <strain evidence="1 2">MED217</strain>
    </source>
</reference>
<protein>
    <submittedName>
        <fullName evidence="1">Uncharacterized protein</fullName>
    </submittedName>
</protein>
<dbReference type="Proteomes" id="UP000001601">
    <property type="component" value="Unassembled WGS sequence"/>
</dbReference>
<dbReference type="STRING" id="398720.MED217_11314"/>
<name>A3XLY4_LEEBM</name>
<gene>
    <name evidence="1" type="ORF">MED217_11314</name>
</gene>
<organism evidence="1 2">
    <name type="scientific">Leeuwenhoekiella blandensis (strain CECT 7118 / CCUG 51940 / KCTC 22103 / MED217)</name>
    <name type="common">Flavobacterium sp. (strain MED217)</name>
    <dbReference type="NCBI Taxonomy" id="398720"/>
    <lineage>
        <taxon>Bacteria</taxon>
        <taxon>Pseudomonadati</taxon>
        <taxon>Bacteroidota</taxon>
        <taxon>Flavobacteriia</taxon>
        <taxon>Flavobacteriales</taxon>
        <taxon>Flavobacteriaceae</taxon>
        <taxon>Leeuwenhoekiella</taxon>
    </lineage>
</organism>
<evidence type="ECO:0000313" key="2">
    <source>
        <dbReference type="Proteomes" id="UP000001601"/>
    </source>
</evidence>
<accession>A3XLY4</accession>
<comment type="caution">
    <text evidence="1">The sequence shown here is derived from an EMBL/GenBank/DDBJ whole genome shotgun (WGS) entry which is preliminary data.</text>
</comment>
<keyword evidence="2" id="KW-1185">Reference proteome</keyword>
<proteinExistence type="predicted"/>
<sequence length="44" mass="4978">MSAKVTLIFHTTKQISFKSTIYSVFFNTSENSGKNIDELHKKVG</sequence>
<dbReference type="HOGENOM" id="CLU_3218032_0_0_10"/>
<evidence type="ECO:0000313" key="1">
    <source>
        <dbReference type="EMBL" id="EAQ49440.1"/>
    </source>
</evidence>
<dbReference type="EMBL" id="AANC01000004">
    <property type="protein sequence ID" value="EAQ49440.1"/>
    <property type="molecule type" value="Genomic_DNA"/>
</dbReference>
<dbReference type="AlphaFoldDB" id="A3XLY4"/>